<evidence type="ECO:0000313" key="2">
    <source>
        <dbReference type="EMBL" id="TGZ50986.1"/>
    </source>
</evidence>
<feature type="region of interest" description="Disordered" evidence="1">
    <location>
        <begin position="193"/>
        <end position="213"/>
    </location>
</feature>
<feature type="region of interest" description="Disordered" evidence="1">
    <location>
        <begin position="144"/>
        <end position="173"/>
    </location>
</feature>
<dbReference type="AlphaFoldDB" id="A0A4S2KNP2"/>
<keyword evidence="3" id="KW-1185">Reference proteome</keyword>
<dbReference type="EMBL" id="QBLH01001803">
    <property type="protein sequence ID" value="TGZ50986.1"/>
    <property type="molecule type" value="Genomic_DNA"/>
</dbReference>
<protein>
    <submittedName>
        <fullName evidence="2">Uncharacterized protein</fullName>
    </submittedName>
</protein>
<sequence length="213" mass="23777">MRAGEMGMIMKSGHGPWDRVIYATRHDNNAATVLDNHYFRQYALKAAAILMLPEVGGGEQAADYQERKEHSSTFEFECFVLQMREKKRGRNKGACSAKDVTMREHEEHKTAWQNHPNGALEKDHVLSLSEIRKPNNGLIPRRVARTRRTGERAGSAPRMTNPGPRPSQSGKVSSSALLGAYAALLELFIPEYGRGTHPSRSTPGTRLQPRTTI</sequence>
<name>A0A4S2KNP2_9HYME</name>
<accession>A0A4S2KNP2</accession>
<evidence type="ECO:0000313" key="3">
    <source>
        <dbReference type="Proteomes" id="UP000310200"/>
    </source>
</evidence>
<feature type="compositionally biased region" description="Polar residues" evidence="1">
    <location>
        <begin position="198"/>
        <end position="213"/>
    </location>
</feature>
<evidence type="ECO:0000256" key="1">
    <source>
        <dbReference type="SAM" id="MobiDB-lite"/>
    </source>
</evidence>
<gene>
    <name evidence="2" type="ORF">DBV15_00645</name>
</gene>
<reference evidence="2 3" key="1">
    <citation type="journal article" date="2019" name="Philos. Trans. R. Soc. Lond., B, Biol. Sci.">
        <title>Ant behaviour and brain gene expression of defending hosts depend on the ecological success of the intruding social parasite.</title>
        <authorList>
            <person name="Kaur R."/>
            <person name="Stoldt M."/>
            <person name="Jongepier E."/>
            <person name="Feldmeyer B."/>
            <person name="Menzel F."/>
            <person name="Bornberg-Bauer E."/>
            <person name="Foitzik S."/>
        </authorList>
    </citation>
    <scope>NUCLEOTIDE SEQUENCE [LARGE SCALE GENOMIC DNA]</scope>
    <source>
        <tissue evidence="2">Whole body</tissue>
    </source>
</reference>
<comment type="caution">
    <text evidence="2">The sequence shown here is derived from an EMBL/GenBank/DDBJ whole genome shotgun (WGS) entry which is preliminary data.</text>
</comment>
<dbReference type="Proteomes" id="UP000310200">
    <property type="component" value="Unassembled WGS sequence"/>
</dbReference>
<proteinExistence type="predicted"/>
<organism evidence="2 3">
    <name type="scientific">Temnothorax longispinosus</name>
    <dbReference type="NCBI Taxonomy" id="300112"/>
    <lineage>
        <taxon>Eukaryota</taxon>
        <taxon>Metazoa</taxon>
        <taxon>Ecdysozoa</taxon>
        <taxon>Arthropoda</taxon>
        <taxon>Hexapoda</taxon>
        <taxon>Insecta</taxon>
        <taxon>Pterygota</taxon>
        <taxon>Neoptera</taxon>
        <taxon>Endopterygota</taxon>
        <taxon>Hymenoptera</taxon>
        <taxon>Apocrita</taxon>
        <taxon>Aculeata</taxon>
        <taxon>Formicoidea</taxon>
        <taxon>Formicidae</taxon>
        <taxon>Myrmicinae</taxon>
        <taxon>Temnothorax</taxon>
    </lineage>
</organism>